<reference evidence="2" key="1">
    <citation type="submission" date="2023-10" db="EMBL/GenBank/DDBJ databases">
        <authorList>
            <person name="Chen Y."/>
            <person name="Shah S."/>
            <person name="Dougan E. K."/>
            <person name="Thang M."/>
            <person name="Chan C."/>
        </authorList>
    </citation>
    <scope>NUCLEOTIDE SEQUENCE [LARGE SCALE GENOMIC DNA]</scope>
</reference>
<evidence type="ECO:0000313" key="2">
    <source>
        <dbReference type="EMBL" id="CAK0882146.1"/>
    </source>
</evidence>
<feature type="compositionally biased region" description="Basic residues" evidence="1">
    <location>
        <begin position="33"/>
        <end position="42"/>
    </location>
</feature>
<feature type="compositionally biased region" description="Basic residues" evidence="1">
    <location>
        <begin position="313"/>
        <end position="324"/>
    </location>
</feature>
<protein>
    <submittedName>
        <fullName evidence="2">Uncharacterized protein</fullName>
    </submittedName>
</protein>
<feature type="compositionally biased region" description="Low complexity" evidence="1">
    <location>
        <begin position="153"/>
        <end position="169"/>
    </location>
</feature>
<name>A0ABN9WBH8_9DINO</name>
<keyword evidence="3" id="KW-1185">Reference proteome</keyword>
<feature type="non-terminal residue" evidence="2">
    <location>
        <position position="1"/>
    </location>
</feature>
<feature type="non-terminal residue" evidence="2">
    <location>
        <position position="378"/>
    </location>
</feature>
<feature type="compositionally biased region" description="Low complexity" evidence="1">
    <location>
        <begin position="191"/>
        <end position="206"/>
    </location>
</feature>
<gene>
    <name evidence="2" type="ORF">PCOR1329_LOCUS64755</name>
</gene>
<feature type="compositionally biased region" description="Low complexity" evidence="1">
    <location>
        <begin position="258"/>
        <end position="268"/>
    </location>
</feature>
<comment type="caution">
    <text evidence="2">The sequence shown here is derived from an EMBL/GenBank/DDBJ whole genome shotgun (WGS) entry which is preliminary data.</text>
</comment>
<dbReference type="Proteomes" id="UP001189429">
    <property type="component" value="Unassembled WGS sequence"/>
</dbReference>
<dbReference type="EMBL" id="CAUYUJ010018272">
    <property type="protein sequence ID" value="CAK0882146.1"/>
    <property type="molecule type" value="Genomic_DNA"/>
</dbReference>
<feature type="compositionally biased region" description="Basic and acidic residues" evidence="1">
    <location>
        <begin position="215"/>
        <end position="231"/>
    </location>
</feature>
<feature type="compositionally biased region" description="Low complexity" evidence="1">
    <location>
        <begin position="293"/>
        <end position="309"/>
    </location>
</feature>
<evidence type="ECO:0000256" key="1">
    <source>
        <dbReference type="SAM" id="MobiDB-lite"/>
    </source>
</evidence>
<evidence type="ECO:0000313" key="3">
    <source>
        <dbReference type="Proteomes" id="UP001189429"/>
    </source>
</evidence>
<feature type="region of interest" description="Disordered" evidence="1">
    <location>
        <begin position="1"/>
        <end position="324"/>
    </location>
</feature>
<proteinExistence type="predicted"/>
<sequence length="378" mass="39537">PTILRGAVGQWRSCRLDRPGGHGLPHGGPRGPPGRRRGRRLAAPRLEPHGQPGRRARRGARQRGGGAHRRRPGPGRLRRGHQLPPDHARGPRRRHGAAARARRGGRLAAGMPMGGLQLGRPGWHPRAEARAGGLGYPEELRPSQPQGQGGVRGLDLPLRLPTLLGLSRRAPGRGAGHADGHARRRRGRGEGPAARGGLRLAGGALRARGRGHGHQGREQPAERHPRADRHGGAPRPEAGRGGPRHRARGDQQVVGQEPADGGAPARGGPDPPLRLRLQAGPHAQGLQHGGQHAVVGGDAGAPAAAAIQQDGRRRPRAAGHRRGLHRAGLLGRAERRARPVMRPRIWAALAGLKGAAGSRLTTIGVLSSQNGGSGRAGG</sequence>
<feature type="compositionally biased region" description="Basic residues" evidence="1">
    <location>
        <begin position="52"/>
        <end position="81"/>
    </location>
</feature>
<organism evidence="2 3">
    <name type="scientific">Prorocentrum cordatum</name>
    <dbReference type="NCBI Taxonomy" id="2364126"/>
    <lineage>
        <taxon>Eukaryota</taxon>
        <taxon>Sar</taxon>
        <taxon>Alveolata</taxon>
        <taxon>Dinophyceae</taxon>
        <taxon>Prorocentrales</taxon>
        <taxon>Prorocentraceae</taxon>
        <taxon>Prorocentrum</taxon>
    </lineage>
</organism>
<feature type="compositionally biased region" description="Basic residues" evidence="1">
    <location>
        <begin position="90"/>
        <end position="105"/>
    </location>
</feature>
<accession>A0ABN9WBH8</accession>